<protein>
    <submittedName>
        <fullName evidence="5">MarR family transcriptional regulator</fullName>
    </submittedName>
</protein>
<keyword evidence="1" id="KW-0805">Transcription regulation</keyword>
<evidence type="ECO:0000313" key="6">
    <source>
        <dbReference type="Proteomes" id="UP000238312"/>
    </source>
</evidence>
<sequence>MVRRQDDPDLGVLSGRTLFSLQRELFAKLAEQGHPDVRPRHGAVLAYLDPEGSRATDLAAWSGRHKQVIGTLVDELVELGYVERRPAPGDRRAKLIVPTAKGRDHIARSDAILAELESGHARAVGEEAYAEFKRVFRLVAERQAGGRAASGDPTPGHDPAES</sequence>
<dbReference type="AlphaFoldDB" id="A0A2T0MX20"/>
<name>A0A2T0MX20_9ACTN</name>
<comment type="caution">
    <text evidence="5">The sequence shown here is derived from an EMBL/GenBank/DDBJ whole genome shotgun (WGS) entry which is preliminary data.</text>
</comment>
<keyword evidence="6" id="KW-1185">Reference proteome</keyword>
<dbReference type="GO" id="GO:0006950">
    <property type="term" value="P:response to stress"/>
    <property type="evidence" value="ECO:0007669"/>
    <property type="project" value="TreeGrafter"/>
</dbReference>
<organism evidence="5 6">
    <name type="scientific">Nonomuraea fuscirosea</name>
    <dbReference type="NCBI Taxonomy" id="1291556"/>
    <lineage>
        <taxon>Bacteria</taxon>
        <taxon>Bacillati</taxon>
        <taxon>Actinomycetota</taxon>
        <taxon>Actinomycetes</taxon>
        <taxon>Streptosporangiales</taxon>
        <taxon>Streptosporangiaceae</taxon>
        <taxon>Nonomuraea</taxon>
    </lineage>
</organism>
<dbReference type="InterPro" id="IPR036388">
    <property type="entry name" value="WH-like_DNA-bd_sf"/>
</dbReference>
<evidence type="ECO:0000256" key="2">
    <source>
        <dbReference type="ARBA" id="ARBA00023125"/>
    </source>
</evidence>
<dbReference type="Gene3D" id="1.10.10.10">
    <property type="entry name" value="Winged helix-like DNA-binding domain superfamily/Winged helix DNA-binding domain"/>
    <property type="match status" value="1"/>
</dbReference>
<evidence type="ECO:0000256" key="1">
    <source>
        <dbReference type="ARBA" id="ARBA00023015"/>
    </source>
</evidence>
<dbReference type="Pfam" id="PF12802">
    <property type="entry name" value="MarR_2"/>
    <property type="match status" value="1"/>
</dbReference>
<dbReference type="PANTHER" id="PTHR33164:SF99">
    <property type="entry name" value="MARR FAMILY REGULATORY PROTEIN"/>
    <property type="match status" value="1"/>
</dbReference>
<gene>
    <name evidence="5" type="ORF">B0I32_11052</name>
</gene>
<keyword evidence="2" id="KW-0238">DNA-binding</keyword>
<dbReference type="SMART" id="SM00347">
    <property type="entry name" value="HTH_MARR"/>
    <property type="match status" value="1"/>
</dbReference>
<feature type="domain" description="HTH marR-type" evidence="4">
    <location>
        <begin position="30"/>
        <end position="129"/>
    </location>
</feature>
<proteinExistence type="predicted"/>
<accession>A0A2T0MX20</accession>
<dbReference type="PROSITE" id="PS01117">
    <property type="entry name" value="HTH_MARR_1"/>
    <property type="match status" value="1"/>
</dbReference>
<dbReference type="GO" id="GO:0003700">
    <property type="term" value="F:DNA-binding transcription factor activity"/>
    <property type="evidence" value="ECO:0007669"/>
    <property type="project" value="InterPro"/>
</dbReference>
<dbReference type="OrthoDB" id="122135at2"/>
<evidence type="ECO:0000256" key="3">
    <source>
        <dbReference type="ARBA" id="ARBA00023163"/>
    </source>
</evidence>
<evidence type="ECO:0000313" key="5">
    <source>
        <dbReference type="EMBL" id="PRX63603.1"/>
    </source>
</evidence>
<dbReference type="SUPFAM" id="SSF46785">
    <property type="entry name" value="Winged helix' DNA-binding domain"/>
    <property type="match status" value="1"/>
</dbReference>
<dbReference type="PANTHER" id="PTHR33164">
    <property type="entry name" value="TRANSCRIPTIONAL REGULATOR, MARR FAMILY"/>
    <property type="match status" value="1"/>
</dbReference>
<dbReference type="EMBL" id="PVNG01000010">
    <property type="protein sequence ID" value="PRX63603.1"/>
    <property type="molecule type" value="Genomic_DNA"/>
</dbReference>
<dbReference type="Proteomes" id="UP000238312">
    <property type="component" value="Unassembled WGS sequence"/>
</dbReference>
<reference evidence="5 6" key="1">
    <citation type="submission" date="2018-03" db="EMBL/GenBank/DDBJ databases">
        <title>Genomic Encyclopedia of Type Strains, Phase III (KMG-III): the genomes of soil and plant-associated and newly described type strains.</title>
        <authorList>
            <person name="Whitman W."/>
        </authorList>
    </citation>
    <scope>NUCLEOTIDE SEQUENCE [LARGE SCALE GENOMIC DNA]</scope>
    <source>
        <strain evidence="5 6">CGMCC 4.7104</strain>
    </source>
</reference>
<dbReference type="InterPro" id="IPR036390">
    <property type="entry name" value="WH_DNA-bd_sf"/>
</dbReference>
<dbReference type="InterPro" id="IPR023187">
    <property type="entry name" value="Tscrpt_reg_MarR-type_CS"/>
</dbReference>
<evidence type="ECO:0000259" key="4">
    <source>
        <dbReference type="SMART" id="SM00347"/>
    </source>
</evidence>
<dbReference type="GO" id="GO:0003677">
    <property type="term" value="F:DNA binding"/>
    <property type="evidence" value="ECO:0007669"/>
    <property type="project" value="UniProtKB-KW"/>
</dbReference>
<dbReference type="InterPro" id="IPR000835">
    <property type="entry name" value="HTH_MarR-typ"/>
</dbReference>
<keyword evidence="3" id="KW-0804">Transcription</keyword>
<dbReference type="InterPro" id="IPR039422">
    <property type="entry name" value="MarR/SlyA-like"/>
</dbReference>